<evidence type="ECO:0000256" key="10">
    <source>
        <dbReference type="PIRNR" id="PIRNR000804"/>
    </source>
</evidence>
<evidence type="ECO:0000256" key="8">
    <source>
        <dbReference type="ARBA" id="ARBA00022932"/>
    </source>
</evidence>
<dbReference type="EMBL" id="CP071444">
    <property type="protein sequence ID" value="QSX07582.1"/>
    <property type="molecule type" value="Genomic_DNA"/>
</dbReference>
<dbReference type="AlphaFoldDB" id="A0A975AGP0"/>
<dbReference type="InterPro" id="IPR022634">
    <property type="entry name" value="DNA_polIII_beta_N"/>
</dbReference>
<evidence type="ECO:0000259" key="11">
    <source>
        <dbReference type="Pfam" id="PF00712"/>
    </source>
</evidence>
<evidence type="ECO:0000256" key="1">
    <source>
        <dbReference type="ARBA" id="ARBA00004496"/>
    </source>
</evidence>
<evidence type="ECO:0000256" key="9">
    <source>
        <dbReference type="ARBA" id="ARBA00023125"/>
    </source>
</evidence>
<dbReference type="Proteomes" id="UP000663499">
    <property type="component" value="Chromosome"/>
</dbReference>
<evidence type="ECO:0000256" key="3">
    <source>
        <dbReference type="ARBA" id="ARBA00021035"/>
    </source>
</evidence>
<keyword evidence="4 10" id="KW-0963">Cytoplasm</keyword>
<dbReference type="GO" id="GO:0006271">
    <property type="term" value="P:DNA strand elongation involved in DNA replication"/>
    <property type="evidence" value="ECO:0007669"/>
    <property type="project" value="TreeGrafter"/>
</dbReference>
<keyword evidence="9" id="KW-0238">DNA-binding</keyword>
<comment type="subcellular location">
    <subcellularLocation>
        <location evidence="1 10">Cytoplasm</location>
    </subcellularLocation>
</comment>
<keyword evidence="6 10" id="KW-0548">Nucleotidyltransferase</keyword>
<organism evidence="14 15">
    <name type="scientific">Alkalibacter rhizosphaerae</name>
    <dbReference type="NCBI Taxonomy" id="2815577"/>
    <lineage>
        <taxon>Bacteria</taxon>
        <taxon>Bacillati</taxon>
        <taxon>Bacillota</taxon>
        <taxon>Clostridia</taxon>
        <taxon>Eubacteriales</taxon>
        <taxon>Eubacteriaceae</taxon>
        <taxon>Alkalibacter</taxon>
    </lineage>
</organism>
<name>A0A975AGP0_9FIRM</name>
<evidence type="ECO:0000256" key="7">
    <source>
        <dbReference type="ARBA" id="ARBA00022705"/>
    </source>
</evidence>
<keyword evidence="8 10" id="KW-0239">DNA-directed DNA polymerase</keyword>
<evidence type="ECO:0000256" key="2">
    <source>
        <dbReference type="ARBA" id="ARBA00010752"/>
    </source>
</evidence>
<dbReference type="GO" id="GO:0005737">
    <property type="term" value="C:cytoplasm"/>
    <property type="evidence" value="ECO:0007669"/>
    <property type="project" value="UniProtKB-SubCell"/>
</dbReference>
<dbReference type="GO" id="GO:0008408">
    <property type="term" value="F:3'-5' exonuclease activity"/>
    <property type="evidence" value="ECO:0007669"/>
    <property type="project" value="InterPro"/>
</dbReference>
<dbReference type="InterPro" id="IPR046938">
    <property type="entry name" value="DNA_clamp_sf"/>
</dbReference>
<feature type="domain" description="DNA polymerase III beta sliding clamp C-terminal" evidence="13">
    <location>
        <begin position="243"/>
        <end position="363"/>
    </location>
</feature>
<dbReference type="Pfam" id="PF02767">
    <property type="entry name" value="DNA_pol3_beta_2"/>
    <property type="match status" value="1"/>
</dbReference>
<dbReference type="KEGG" id="alka:J0B03_06995"/>
<dbReference type="Pfam" id="PF02768">
    <property type="entry name" value="DNA_pol3_beta_3"/>
    <property type="match status" value="1"/>
</dbReference>
<comment type="function">
    <text evidence="10">Confers DNA tethering and processivity to DNA polymerases and other proteins. Acts as a clamp, forming a ring around DNA (a reaction catalyzed by the clamp-loading complex) which diffuses in an ATP-independent manner freely and bidirectionally along dsDNA. Initially characterized for its ability to contact the catalytic subunit of DNA polymerase III (Pol III), a complex, multichain enzyme responsible for most of the replicative synthesis in bacteria; Pol III exhibits 3'-5' exonuclease proofreading activity. The beta chain is required for initiation of replication as well as for processivity of DNA replication.</text>
</comment>
<dbReference type="Gene3D" id="3.70.10.10">
    <property type="match status" value="1"/>
</dbReference>
<evidence type="ECO:0000256" key="4">
    <source>
        <dbReference type="ARBA" id="ARBA00022490"/>
    </source>
</evidence>
<keyword evidence="5 10" id="KW-0808">Transferase</keyword>
<evidence type="ECO:0000259" key="12">
    <source>
        <dbReference type="Pfam" id="PF02767"/>
    </source>
</evidence>
<dbReference type="CDD" id="cd00140">
    <property type="entry name" value="beta_clamp"/>
    <property type="match status" value="1"/>
</dbReference>
<dbReference type="Gene3D" id="3.10.150.10">
    <property type="entry name" value="DNA Polymerase III, subunit A, domain 2"/>
    <property type="match status" value="1"/>
</dbReference>
<accession>A0A975AGP0</accession>
<feature type="domain" description="DNA polymerase III beta sliding clamp N-terminal" evidence="11">
    <location>
        <begin position="1"/>
        <end position="119"/>
    </location>
</feature>
<dbReference type="SUPFAM" id="SSF55979">
    <property type="entry name" value="DNA clamp"/>
    <property type="match status" value="3"/>
</dbReference>
<proteinExistence type="inferred from homology"/>
<dbReference type="GO" id="GO:0003677">
    <property type="term" value="F:DNA binding"/>
    <property type="evidence" value="ECO:0007669"/>
    <property type="project" value="UniProtKB-UniRule"/>
</dbReference>
<dbReference type="PANTHER" id="PTHR30478">
    <property type="entry name" value="DNA POLYMERASE III SUBUNIT BETA"/>
    <property type="match status" value="1"/>
</dbReference>
<dbReference type="PIRSF" id="PIRSF000804">
    <property type="entry name" value="DNA_pol_III_b"/>
    <property type="match status" value="1"/>
</dbReference>
<evidence type="ECO:0000313" key="15">
    <source>
        <dbReference type="Proteomes" id="UP000663499"/>
    </source>
</evidence>
<dbReference type="InterPro" id="IPR022637">
    <property type="entry name" value="DNA_polIII_beta_cen"/>
</dbReference>
<comment type="subunit">
    <text evidence="10">Forms a ring-shaped head-to-tail homodimer around DNA.</text>
</comment>
<keyword evidence="7 10" id="KW-0235">DNA replication</keyword>
<evidence type="ECO:0000256" key="6">
    <source>
        <dbReference type="ARBA" id="ARBA00022695"/>
    </source>
</evidence>
<gene>
    <name evidence="14" type="primary">dnaN</name>
    <name evidence="14" type="ORF">J0B03_06995</name>
</gene>
<dbReference type="Pfam" id="PF00712">
    <property type="entry name" value="DNA_pol3_beta"/>
    <property type="match status" value="1"/>
</dbReference>
<dbReference type="InterPro" id="IPR022635">
    <property type="entry name" value="DNA_polIII_beta_C"/>
</dbReference>
<sequence length="368" mass="41106">MQFSTTKNDLIQAVSTVQKAVSTKSTLPILEGILFEASNEAITLLGTDMELGIKTRLEGTVKEEGSIVLSAKLISEIARKLPDGNVYFEKNNKNAVKITCNQSKFNVQGEAGEDFPKMPEVRGSEAIQIPRELFRSLIKETIFCVAKSENIPVLTGELLELENGEMKLVALDGYRLALRKGKINQGLSIKEIIPERTMMELYRLLSMKEEDLFVSTTKNQALFTIGETSMVSNLLQGEYINYKQIIPENATTKVKANTLELLASCERASLMARDGKNNLIKMHFNQGGLDIQSNSDMGDLNENLPVEMNGEPLKIAFNCNYFIDALKAISEEEVMLEFTTAVSPCVIRPVDGDYFIYLILPVRYIEHE</sequence>
<feature type="domain" description="DNA polymerase III beta sliding clamp central" evidence="12">
    <location>
        <begin position="128"/>
        <end position="239"/>
    </location>
</feature>
<dbReference type="NCBIfam" id="TIGR00663">
    <property type="entry name" value="dnan"/>
    <property type="match status" value="1"/>
</dbReference>
<reference evidence="14" key="1">
    <citation type="submission" date="2021-03" db="EMBL/GenBank/DDBJ databases">
        <title>Alkalibacter marinus sp. nov., isolated from tidal flat sediment.</title>
        <authorList>
            <person name="Namirimu T."/>
            <person name="Yang J.-A."/>
            <person name="Yang S.-H."/>
            <person name="Kim Y.-J."/>
            <person name="Kwon K.K."/>
        </authorList>
    </citation>
    <scope>NUCLEOTIDE SEQUENCE</scope>
    <source>
        <strain evidence="14">ES005</strain>
    </source>
</reference>
<keyword evidence="15" id="KW-1185">Reference proteome</keyword>
<protein>
    <recommendedName>
        <fullName evidence="3 10">Beta sliding clamp</fullName>
    </recommendedName>
</protein>
<evidence type="ECO:0000256" key="5">
    <source>
        <dbReference type="ARBA" id="ARBA00022679"/>
    </source>
</evidence>
<evidence type="ECO:0000259" key="13">
    <source>
        <dbReference type="Pfam" id="PF02768"/>
    </source>
</evidence>
<dbReference type="RefSeq" id="WP_207298924.1">
    <property type="nucleotide sequence ID" value="NZ_CP071444.1"/>
</dbReference>
<comment type="similarity">
    <text evidence="2 10">Belongs to the beta sliding clamp family.</text>
</comment>
<dbReference type="GO" id="GO:0009360">
    <property type="term" value="C:DNA polymerase III complex"/>
    <property type="evidence" value="ECO:0007669"/>
    <property type="project" value="InterPro"/>
</dbReference>
<dbReference type="PANTHER" id="PTHR30478:SF0">
    <property type="entry name" value="BETA SLIDING CLAMP"/>
    <property type="match status" value="1"/>
</dbReference>
<dbReference type="SMART" id="SM00480">
    <property type="entry name" value="POL3Bc"/>
    <property type="match status" value="1"/>
</dbReference>
<dbReference type="InterPro" id="IPR001001">
    <property type="entry name" value="DNA_polIII_beta"/>
</dbReference>
<evidence type="ECO:0000313" key="14">
    <source>
        <dbReference type="EMBL" id="QSX07582.1"/>
    </source>
</evidence>
<dbReference type="GO" id="GO:0003887">
    <property type="term" value="F:DNA-directed DNA polymerase activity"/>
    <property type="evidence" value="ECO:0007669"/>
    <property type="project" value="UniProtKB-UniRule"/>
</dbReference>